<sequence length="625" mass="68140">MALPACGFAVYADKGGQLPLAIERRAKGKRVTIINGVKGNARALCQSLTSLLGVGGTVHSKGQFFDVEVQGEQTERVSSALRQLACVRGPGGVKLKEPAVVERGCAYDEFLRQEEAPNGRRKERWEAGPREAPEPPENAPCRAWHGYWIYCNGHCEELDNSPVWDDSEEVCVKTESIAPLSSAQLDLVLKRLGLMAAVGPAIESYRLELQAAREERAQPKASFCAVQPPKETTLLTCAECGASFTMRRTLELHKRQHLNALNAPSSLSSSGIEVPAWRWDSMSQARQEADFLSESLPERNTALTSVNDLVNDLDEFLSPEEAQYLVPETSKYTLGSLLEHAVPVSRNRRKKGAPRAATYRACPVCDVEFPESILEQHVEECLTNSQPQTAVSEKLEINGTDMTDVLPEELLESLLQMQLPPEASDVFWSAYEFHRERLQGVQEAFLTALEEALSWIPAKASASGCYGDHDLLEPKSDLDSPASDTPGRPSAASAASAASAVVTCPVCNLDFPPSTIEEHVDQCLGAAASAASAASAAPGEGYESYEALPEARTNRWARRTGRTEDAEALAVKKGVEKDEGPQKAQRVPPSPEHRCANVSDPQESAQDKINRLKQEAKARKTKTVR</sequence>
<feature type="domain" description="UBZ4-type" evidence="11">
    <location>
        <begin position="501"/>
        <end position="528"/>
    </location>
</feature>
<evidence type="ECO:0000313" key="13">
    <source>
        <dbReference type="EMBL" id="CAL1165361.1"/>
    </source>
</evidence>
<evidence type="ECO:0000256" key="3">
    <source>
        <dbReference type="ARBA" id="ARBA00022771"/>
    </source>
</evidence>
<evidence type="ECO:0000256" key="1">
    <source>
        <dbReference type="ARBA" id="ARBA00022723"/>
    </source>
</evidence>
<keyword evidence="1" id="KW-0479">Metal-binding</keyword>
<feature type="domain" description="C2H2-type" evidence="9">
    <location>
        <begin position="235"/>
        <end position="257"/>
    </location>
</feature>
<dbReference type="InterPro" id="IPR036877">
    <property type="entry name" value="SUI1_dom_sf"/>
</dbReference>
<keyword evidence="4" id="KW-0862">Zinc</keyword>
<evidence type="ECO:0000313" key="14">
    <source>
        <dbReference type="EMBL" id="CAL4799298.1"/>
    </source>
</evidence>
<dbReference type="EMBL" id="CAMXCT010005312">
    <property type="protein sequence ID" value="CAI4011986.1"/>
    <property type="molecule type" value="Genomic_DNA"/>
</dbReference>
<evidence type="ECO:0000313" key="15">
    <source>
        <dbReference type="Proteomes" id="UP001152797"/>
    </source>
</evidence>
<evidence type="ECO:0000256" key="2">
    <source>
        <dbReference type="ARBA" id="ARBA00022763"/>
    </source>
</evidence>
<dbReference type="OrthoDB" id="439458at2759"/>
<dbReference type="GO" id="GO:0006281">
    <property type="term" value="P:DNA repair"/>
    <property type="evidence" value="ECO:0007669"/>
    <property type="project" value="UniProtKB-KW"/>
</dbReference>
<evidence type="ECO:0000313" key="12">
    <source>
        <dbReference type="EMBL" id="CAI4011986.1"/>
    </source>
</evidence>
<reference evidence="12" key="1">
    <citation type="submission" date="2022-10" db="EMBL/GenBank/DDBJ databases">
        <authorList>
            <person name="Chen Y."/>
            <person name="Dougan E. K."/>
            <person name="Chan C."/>
            <person name="Rhodes N."/>
            <person name="Thang M."/>
        </authorList>
    </citation>
    <scope>NUCLEOTIDE SEQUENCE</scope>
</reference>
<dbReference type="GO" id="GO:0003677">
    <property type="term" value="F:DNA binding"/>
    <property type="evidence" value="ECO:0007669"/>
    <property type="project" value="InterPro"/>
</dbReference>
<gene>
    <name evidence="12" type="ORF">C1SCF055_LOCUS37099</name>
</gene>
<feature type="compositionally biased region" description="Basic and acidic residues" evidence="8">
    <location>
        <begin position="118"/>
        <end position="133"/>
    </location>
</feature>
<feature type="domain" description="UBZ4-type" evidence="11">
    <location>
        <begin position="359"/>
        <end position="386"/>
    </location>
</feature>
<dbReference type="GO" id="GO:0008270">
    <property type="term" value="F:zinc ion binding"/>
    <property type="evidence" value="ECO:0007669"/>
    <property type="project" value="UniProtKB-KW"/>
</dbReference>
<evidence type="ECO:0000256" key="8">
    <source>
        <dbReference type="SAM" id="MobiDB-lite"/>
    </source>
</evidence>
<dbReference type="InterPro" id="IPR013087">
    <property type="entry name" value="Znf_C2H2_type"/>
</dbReference>
<evidence type="ECO:0000259" key="9">
    <source>
        <dbReference type="PROSITE" id="PS50157"/>
    </source>
</evidence>
<feature type="region of interest" description="Disordered" evidence="8">
    <location>
        <begin position="570"/>
        <end position="607"/>
    </location>
</feature>
<dbReference type="AlphaFoldDB" id="A0A9P1DM33"/>
<keyword evidence="5 7" id="KW-0234">DNA repair</keyword>
<keyword evidence="2 7" id="KW-0227">DNA damage</keyword>
<evidence type="ECO:0000256" key="7">
    <source>
        <dbReference type="PROSITE-ProRule" id="PRU01256"/>
    </source>
</evidence>
<dbReference type="SMART" id="SM00734">
    <property type="entry name" value="ZnF_Rad18"/>
    <property type="match status" value="2"/>
</dbReference>
<protein>
    <submittedName>
        <fullName evidence="14">C2H2-type domain-containing protein</fullName>
    </submittedName>
</protein>
<dbReference type="EMBL" id="CAMXCT020005312">
    <property type="protein sequence ID" value="CAL1165361.1"/>
    <property type="molecule type" value="Genomic_DNA"/>
</dbReference>
<organism evidence="12">
    <name type="scientific">Cladocopium goreaui</name>
    <dbReference type="NCBI Taxonomy" id="2562237"/>
    <lineage>
        <taxon>Eukaryota</taxon>
        <taxon>Sar</taxon>
        <taxon>Alveolata</taxon>
        <taxon>Dinophyceae</taxon>
        <taxon>Suessiales</taxon>
        <taxon>Symbiodiniaceae</taxon>
        <taxon>Cladocopium</taxon>
    </lineage>
</organism>
<dbReference type="PROSITE" id="PS51908">
    <property type="entry name" value="ZF_UBZ4"/>
    <property type="match status" value="2"/>
</dbReference>
<reference evidence="13" key="2">
    <citation type="submission" date="2024-04" db="EMBL/GenBank/DDBJ databases">
        <authorList>
            <person name="Chen Y."/>
            <person name="Shah S."/>
            <person name="Dougan E. K."/>
            <person name="Thang M."/>
            <person name="Chan C."/>
        </authorList>
    </citation>
    <scope>NUCLEOTIDE SEQUENCE [LARGE SCALE GENOMIC DNA]</scope>
</reference>
<evidence type="ECO:0000256" key="6">
    <source>
        <dbReference type="PROSITE-ProRule" id="PRU00042"/>
    </source>
</evidence>
<evidence type="ECO:0000259" key="11">
    <source>
        <dbReference type="PROSITE" id="PS51908"/>
    </source>
</evidence>
<dbReference type="Gene3D" id="3.30.780.10">
    <property type="entry name" value="SUI1-like domain"/>
    <property type="match status" value="1"/>
</dbReference>
<feature type="domain" description="SUI1" evidence="10">
    <location>
        <begin position="18"/>
        <end position="85"/>
    </location>
</feature>
<comment type="caution">
    <text evidence="12">The sequence shown here is derived from an EMBL/GenBank/DDBJ whole genome shotgun (WGS) entry which is preliminary data.</text>
</comment>
<dbReference type="SUPFAM" id="SSF55159">
    <property type="entry name" value="eIF1-like"/>
    <property type="match status" value="1"/>
</dbReference>
<keyword evidence="15" id="KW-1185">Reference proteome</keyword>
<proteinExistence type="predicted"/>
<dbReference type="InterPro" id="IPR006642">
    <property type="entry name" value="Rad18_UBZ4"/>
</dbReference>
<dbReference type="InterPro" id="IPR001950">
    <property type="entry name" value="SUI1"/>
</dbReference>
<name>A0A9P1DM33_9DINO</name>
<dbReference type="Pfam" id="PF01253">
    <property type="entry name" value="SUI1"/>
    <property type="match status" value="1"/>
</dbReference>
<dbReference type="Proteomes" id="UP001152797">
    <property type="component" value="Unassembled WGS sequence"/>
</dbReference>
<dbReference type="EMBL" id="CAMXCT030005312">
    <property type="protein sequence ID" value="CAL4799298.1"/>
    <property type="molecule type" value="Genomic_DNA"/>
</dbReference>
<dbReference type="PROSITE" id="PS00028">
    <property type="entry name" value="ZINC_FINGER_C2H2_1"/>
    <property type="match status" value="1"/>
</dbReference>
<evidence type="ECO:0000256" key="4">
    <source>
        <dbReference type="ARBA" id="ARBA00022833"/>
    </source>
</evidence>
<keyword evidence="3 6" id="KW-0863">Zinc-finger</keyword>
<dbReference type="GO" id="GO:0003743">
    <property type="term" value="F:translation initiation factor activity"/>
    <property type="evidence" value="ECO:0007669"/>
    <property type="project" value="InterPro"/>
</dbReference>
<evidence type="ECO:0000259" key="10">
    <source>
        <dbReference type="PROSITE" id="PS50296"/>
    </source>
</evidence>
<feature type="region of interest" description="Disordered" evidence="8">
    <location>
        <begin position="118"/>
        <end position="137"/>
    </location>
</feature>
<dbReference type="PROSITE" id="PS50157">
    <property type="entry name" value="ZINC_FINGER_C2H2_2"/>
    <property type="match status" value="1"/>
</dbReference>
<dbReference type="Gene3D" id="3.30.160.60">
    <property type="entry name" value="Classic Zinc Finger"/>
    <property type="match status" value="2"/>
</dbReference>
<dbReference type="PROSITE" id="PS50296">
    <property type="entry name" value="SUI1"/>
    <property type="match status" value="1"/>
</dbReference>
<accession>A0A9P1DM33</accession>
<evidence type="ECO:0000256" key="5">
    <source>
        <dbReference type="ARBA" id="ARBA00023204"/>
    </source>
</evidence>
<feature type="region of interest" description="Disordered" evidence="8">
    <location>
        <begin position="472"/>
        <end position="492"/>
    </location>
</feature>